<feature type="region of interest" description="Disordered" evidence="4">
    <location>
        <begin position="290"/>
        <end position="312"/>
    </location>
</feature>
<dbReference type="SUPFAM" id="SSF52540">
    <property type="entry name" value="P-loop containing nucleoside triphosphate hydrolases"/>
    <property type="match status" value="1"/>
</dbReference>
<evidence type="ECO:0000256" key="3">
    <source>
        <dbReference type="ARBA" id="ARBA00023134"/>
    </source>
</evidence>
<dbReference type="InterPro" id="IPR045058">
    <property type="entry name" value="GIMA/IAN/Toc"/>
</dbReference>
<dbReference type="PANTHER" id="PTHR10903">
    <property type="entry name" value="GTPASE, IMAP FAMILY MEMBER-RELATED"/>
    <property type="match status" value="1"/>
</dbReference>
<name>A0A7J6DE32_9TELE</name>
<protein>
    <recommendedName>
        <fullName evidence="5">AIG1-type G domain-containing protein</fullName>
    </recommendedName>
</protein>
<evidence type="ECO:0000313" key="6">
    <source>
        <dbReference type="EMBL" id="KAF4117586.1"/>
    </source>
</evidence>
<dbReference type="PANTHER" id="PTHR10903:SF107">
    <property type="entry name" value="GTPASE IMAP FAMILY MEMBER 4-LIKE-RELATED"/>
    <property type="match status" value="1"/>
</dbReference>
<evidence type="ECO:0000256" key="1">
    <source>
        <dbReference type="ARBA" id="ARBA00008535"/>
    </source>
</evidence>
<sequence>MPDPCSFKRYELSVGMVDSQKSKYLEPNVAMDAQKLKPKRFFPPKVVSHSNSDAIAPPPGLCLQITSLCLSRGVQILLWGNDQVAPALRLLIVGQKRTGKSSVGNTILGKDAFNTWGGADSAVAHGESEGRQLMLVDACGWGTNENLVPKQEKLELFNALSLCEPGPHILLLVIPLLYFSHSEKAALQKRMEILTEGVWRHTMVVFTLGDRLRDFSIQDHIQTAGKDLQWLMEKCRYRYHILNNKMPQDRQQVSGLLDRAEDMLMENGGWHFSLHMYCRLEEEWSRREREMKEDTRETRWSGENRSRTGCGS</sequence>
<dbReference type="InterPro" id="IPR027417">
    <property type="entry name" value="P-loop_NTPase"/>
</dbReference>
<organism evidence="6 7">
    <name type="scientific">Onychostoma macrolepis</name>
    <dbReference type="NCBI Taxonomy" id="369639"/>
    <lineage>
        <taxon>Eukaryota</taxon>
        <taxon>Metazoa</taxon>
        <taxon>Chordata</taxon>
        <taxon>Craniata</taxon>
        <taxon>Vertebrata</taxon>
        <taxon>Euteleostomi</taxon>
        <taxon>Actinopterygii</taxon>
        <taxon>Neopterygii</taxon>
        <taxon>Teleostei</taxon>
        <taxon>Ostariophysi</taxon>
        <taxon>Cypriniformes</taxon>
        <taxon>Cyprinidae</taxon>
        <taxon>Acrossocheilinae</taxon>
        <taxon>Onychostoma</taxon>
    </lineage>
</organism>
<keyword evidence="3" id="KW-0342">GTP-binding</keyword>
<keyword evidence="2" id="KW-0547">Nucleotide-binding</keyword>
<evidence type="ECO:0000256" key="4">
    <source>
        <dbReference type="SAM" id="MobiDB-lite"/>
    </source>
</evidence>
<keyword evidence="7" id="KW-1185">Reference proteome</keyword>
<dbReference type="Gene3D" id="3.40.50.300">
    <property type="entry name" value="P-loop containing nucleotide triphosphate hydrolases"/>
    <property type="match status" value="1"/>
</dbReference>
<dbReference type="GO" id="GO:0005525">
    <property type="term" value="F:GTP binding"/>
    <property type="evidence" value="ECO:0007669"/>
    <property type="project" value="UniProtKB-KW"/>
</dbReference>
<evidence type="ECO:0000256" key="2">
    <source>
        <dbReference type="ARBA" id="ARBA00022741"/>
    </source>
</evidence>
<dbReference type="AlphaFoldDB" id="A0A7J6DE32"/>
<dbReference type="FunFam" id="3.40.50.300:FF:001809">
    <property type="entry name" value="Si:ch1073-365p7.2"/>
    <property type="match status" value="1"/>
</dbReference>
<feature type="domain" description="AIG1-type G" evidence="5">
    <location>
        <begin position="85"/>
        <end position="281"/>
    </location>
</feature>
<dbReference type="EMBL" id="JAAMOB010000002">
    <property type="protein sequence ID" value="KAF4117586.1"/>
    <property type="molecule type" value="Genomic_DNA"/>
</dbReference>
<proteinExistence type="inferred from homology"/>
<comment type="similarity">
    <text evidence="1">Belongs to the TRAFAC class TrmE-Era-EngA-EngB-Septin-like GTPase superfamily. AIG1/Toc34/Toc159-like paraseptin GTPase family. IAN subfamily.</text>
</comment>
<feature type="compositionally biased region" description="Basic and acidic residues" evidence="4">
    <location>
        <begin position="290"/>
        <end position="306"/>
    </location>
</feature>
<dbReference type="InterPro" id="IPR006703">
    <property type="entry name" value="G_AIG1"/>
</dbReference>
<dbReference type="PROSITE" id="PS51720">
    <property type="entry name" value="G_AIG1"/>
    <property type="match status" value="1"/>
</dbReference>
<reference evidence="6 7" key="1">
    <citation type="submission" date="2020-04" db="EMBL/GenBank/DDBJ databases">
        <title>Chromosome-level genome assembly of a cyprinid fish Onychostoma macrolepis by integration of Nanopore Sequencing, Bionano and Hi-C technology.</title>
        <authorList>
            <person name="Wang D."/>
        </authorList>
    </citation>
    <scope>NUCLEOTIDE SEQUENCE [LARGE SCALE GENOMIC DNA]</scope>
    <source>
        <strain evidence="6">SWU-2019</strain>
        <tissue evidence="6">Muscle</tissue>
    </source>
</reference>
<evidence type="ECO:0000313" key="7">
    <source>
        <dbReference type="Proteomes" id="UP000579812"/>
    </source>
</evidence>
<dbReference type="Proteomes" id="UP000579812">
    <property type="component" value="Unassembled WGS sequence"/>
</dbReference>
<gene>
    <name evidence="6" type="ORF">G5714_002139</name>
</gene>
<comment type="caution">
    <text evidence="6">The sequence shown here is derived from an EMBL/GenBank/DDBJ whole genome shotgun (WGS) entry which is preliminary data.</text>
</comment>
<evidence type="ECO:0000259" key="5">
    <source>
        <dbReference type="PROSITE" id="PS51720"/>
    </source>
</evidence>
<dbReference type="Pfam" id="PF04548">
    <property type="entry name" value="AIG1"/>
    <property type="match status" value="1"/>
</dbReference>
<accession>A0A7J6DE32</accession>